<feature type="transmembrane region" description="Helical" evidence="18">
    <location>
        <begin position="49"/>
        <end position="68"/>
    </location>
</feature>
<evidence type="ECO:0000256" key="12">
    <source>
        <dbReference type="ARBA" id="ARBA00022967"/>
    </source>
</evidence>
<dbReference type="GO" id="GO:0005524">
    <property type="term" value="F:ATP binding"/>
    <property type="evidence" value="ECO:0007669"/>
    <property type="project" value="UniProtKB-UniRule"/>
</dbReference>
<dbReference type="Gene3D" id="3.40.1110.10">
    <property type="entry name" value="Calcium-transporting ATPase, cytoplasmic domain N"/>
    <property type="match status" value="1"/>
</dbReference>
<dbReference type="Gene3D" id="3.40.50.1000">
    <property type="entry name" value="HAD superfamily/HAD-like"/>
    <property type="match status" value="1"/>
</dbReference>
<keyword evidence="16 18" id="KW-0472">Membrane</keyword>
<dbReference type="GO" id="GO:0005507">
    <property type="term" value="F:copper ion binding"/>
    <property type="evidence" value="ECO:0007669"/>
    <property type="project" value="TreeGrafter"/>
</dbReference>
<dbReference type="PANTHER" id="PTHR43520">
    <property type="entry name" value="ATP7, ISOFORM B"/>
    <property type="match status" value="1"/>
</dbReference>
<dbReference type="Gene3D" id="1.20.1110.10">
    <property type="entry name" value="Calcium-transporting ATPase, transmembrane domain"/>
    <property type="match status" value="1"/>
</dbReference>
<evidence type="ECO:0000313" key="20">
    <source>
        <dbReference type="Proteomes" id="UP001153404"/>
    </source>
</evidence>
<dbReference type="InterPro" id="IPR023298">
    <property type="entry name" value="ATPase_P-typ_TM_dom_sf"/>
</dbReference>
<dbReference type="RefSeq" id="WP_277534896.1">
    <property type="nucleotide sequence ID" value="NZ_JAPDIA010000007.1"/>
</dbReference>
<dbReference type="AlphaFoldDB" id="A0A9X4QUA1"/>
<evidence type="ECO:0000256" key="1">
    <source>
        <dbReference type="ARBA" id="ARBA00004651"/>
    </source>
</evidence>
<keyword evidence="9" id="KW-0187">Copper transport</keyword>
<keyword evidence="11" id="KW-0460">Magnesium</keyword>
<dbReference type="SUPFAM" id="SSF56784">
    <property type="entry name" value="HAD-like"/>
    <property type="match status" value="1"/>
</dbReference>
<evidence type="ECO:0000256" key="14">
    <source>
        <dbReference type="ARBA" id="ARBA00023008"/>
    </source>
</evidence>
<comment type="similarity">
    <text evidence="2 18">Belongs to the cation transport ATPase (P-type) (TC 3.A.3) family. Type IB subfamily.</text>
</comment>
<keyword evidence="18" id="KW-0479">Metal-binding</keyword>
<evidence type="ECO:0000256" key="8">
    <source>
        <dbReference type="ARBA" id="ARBA00022741"/>
    </source>
</evidence>
<keyword evidence="6" id="KW-0597">Phosphoprotein</keyword>
<accession>A0A9X4QUA1</accession>
<keyword evidence="7 18" id="KW-0812">Transmembrane</keyword>
<dbReference type="InterPro" id="IPR001757">
    <property type="entry name" value="P_typ_ATPase"/>
</dbReference>
<comment type="caution">
    <text evidence="19">The sequence shown here is derived from an EMBL/GenBank/DDBJ whole genome shotgun (WGS) entry which is preliminary data.</text>
</comment>
<evidence type="ECO:0000256" key="5">
    <source>
        <dbReference type="ARBA" id="ARBA00022475"/>
    </source>
</evidence>
<feature type="transmembrane region" description="Helical" evidence="18">
    <location>
        <begin position="399"/>
        <end position="416"/>
    </location>
</feature>
<dbReference type="PANTHER" id="PTHR43520:SF5">
    <property type="entry name" value="CATION-TRANSPORTING P-TYPE ATPASE-RELATED"/>
    <property type="match status" value="1"/>
</dbReference>
<evidence type="ECO:0000256" key="6">
    <source>
        <dbReference type="ARBA" id="ARBA00022553"/>
    </source>
</evidence>
<keyword evidence="10 18" id="KW-0067">ATP-binding</keyword>
<keyword evidence="14" id="KW-0186">Copper</keyword>
<keyword evidence="20" id="KW-1185">Reference proteome</keyword>
<comment type="catalytic activity">
    <reaction evidence="17">
        <text>Cu(+)(in) + ATP + H2O = Cu(+)(out) + ADP + phosphate + H(+)</text>
        <dbReference type="Rhea" id="RHEA:25792"/>
        <dbReference type="ChEBI" id="CHEBI:15377"/>
        <dbReference type="ChEBI" id="CHEBI:15378"/>
        <dbReference type="ChEBI" id="CHEBI:30616"/>
        <dbReference type="ChEBI" id="CHEBI:43474"/>
        <dbReference type="ChEBI" id="CHEBI:49552"/>
        <dbReference type="ChEBI" id="CHEBI:456216"/>
        <dbReference type="EC" id="7.2.2.8"/>
    </reaction>
</comment>
<dbReference type="NCBIfam" id="TIGR01494">
    <property type="entry name" value="ATPase_P-type"/>
    <property type="match status" value="2"/>
</dbReference>
<dbReference type="GO" id="GO:0005886">
    <property type="term" value="C:plasma membrane"/>
    <property type="evidence" value="ECO:0007669"/>
    <property type="project" value="UniProtKB-SubCell"/>
</dbReference>
<keyword evidence="13 18" id="KW-1133">Transmembrane helix</keyword>
<proteinExistence type="inferred from homology"/>
<feature type="transmembrane region" description="Helical" evidence="18">
    <location>
        <begin position="422"/>
        <end position="439"/>
    </location>
</feature>
<dbReference type="PRINTS" id="PR00119">
    <property type="entry name" value="CATATPASE"/>
</dbReference>
<dbReference type="SUPFAM" id="SSF81665">
    <property type="entry name" value="Calcium ATPase, transmembrane domain M"/>
    <property type="match status" value="1"/>
</dbReference>
<dbReference type="GO" id="GO:0055070">
    <property type="term" value="P:copper ion homeostasis"/>
    <property type="evidence" value="ECO:0007669"/>
    <property type="project" value="TreeGrafter"/>
</dbReference>
<evidence type="ECO:0000256" key="3">
    <source>
        <dbReference type="ARBA" id="ARBA00012517"/>
    </source>
</evidence>
<name>A0A9X4QUA1_9BACL</name>
<evidence type="ECO:0000256" key="13">
    <source>
        <dbReference type="ARBA" id="ARBA00022989"/>
    </source>
</evidence>
<evidence type="ECO:0000313" key="19">
    <source>
        <dbReference type="EMBL" id="MDG0811259.1"/>
    </source>
</evidence>
<evidence type="ECO:0000256" key="7">
    <source>
        <dbReference type="ARBA" id="ARBA00022692"/>
    </source>
</evidence>
<gene>
    <name evidence="19" type="ORF">OMP40_19215</name>
</gene>
<evidence type="ECO:0000256" key="9">
    <source>
        <dbReference type="ARBA" id="ARBA00022796"/>
    </source>
</evidence>
<dbReference type="GO" id="GO:0043682">
    <property type="term" value="F:P-type divalent copper transporter activity"/>
    <property type="evidence" value="ECO:0007669"/>
    <property type="project" value="TreeGrafter"/>
</dbReference>
<sequence length="453" mass="47666">MYAGTRLVGGSARLRIERSGTLTRLAKMISLVEAAQLSKPQIARRVDRIAAYFVPGILLLAIVTFIVHMRTATTGEAVGIAMAVLLTACPCALGLATPISVLIASGMALKAGIVIKDAGLLETLSRADAFLFDKSGTLTYGRPAVSGIEGDWPPEQLLRLAASLESMSAHPFAQAIVREAGVRELRPAPVERFVERPGMGVAGTVEGMRVVVGSAAWLEAYGIRRFDPIIDPMIDPMTAGKGEAAGDSVVHIGINGRRAGLIRLHEQLREDAGRTVRALSAHGEVWMATGDRERAAARIGALAGIRRVRAGLLPEQKLNLLREVRAGKGRAGKRRVVMIGDGANDSAALAAADVGIAMASGHAAALETGDIVIVGGRLSQVAEVHALAGRTMRNIRQNLLLALVYNAAMIPLAAAGLLDPRLACIGMALSSLLVVGNAVRLRRTAFGRRTGRP</sequence>
<protein>
    <recommendedName>
        <fullName evidence="3">P-type Cu(+) transporter</fullName>
        <ecNumber evidence="3">7.2.2.8</ecNumber>
    </recommendedName>
</protein>
<organism evidence="19 20">
    <name type="scientific">Cohnella rhizosphaerae</name>
    <dbReference type="NCBI Taxonomy" id="1457232"/>
    <lineage>
        <taxon>Bacteria</taxon>
        <taxon>Bacillati</taxon>
        <taxon>Bacillota</taxon>
        <taxon>Bacilli</taxon>
        <taxon>Bacillales</taxon>
        <taxon>Paenibacillaceae</taxon>
        <taxon>Cohnella</taxon>
    </lineage>
</organism>
<dbReference type="GO" id="GO:0016887">
    <property type="term" value="F:ATP hydrolysis activity"/>
    <property type="evidence" value="ECO:0007669"/>
    <property type="project" value="InterPro"/>
</dbReference>
<keyword evidence="15" id="KW-0406">Ion transport</keyword>
<dbReference type="InterPro" id="IPR027256">
    <property type="entry name" value="P-typ_ATPase_IB"/>
</dbReference>
<evidence type="ECO:0000256" key="10">
    <source>
        <dbReference type="ARBA" id="ARBA00022840"/>
    </source>
</evidence>
<comment type="subcellular location">
    <subcellularLocation>
        <location evidence="1">Cell membrane</location>
        <topology evidence="1">Multi-pass membrane protein</topology>
    </subcellularLocation>
</comment>
<evidence type="ECO:0000256" key="15">
    <source>
        <dbReference type="ARBA" id="ARBA00023065"/>
    </source>
</evidence>
<dbReference type="EC" id="7.2.2.8" evidence="3"/>
<evidence type="ECO:0000256" key="18">
    <source>
        <dbReference type="RuleBase" id="RU362081"/>
    </source>
</evidence>
<feature type="transmembrane region" description="Helical" evidence="18">
    <location>
        <begin position="80"/>
        <end position="104"/>
    </location>
</feature>
<evidence type="ECO:0000256" key="17">
    <source>
        <dbReference type="ARBA" id="ARBA00049289"/>
    </source>
</evidence>
<dbReference type="InterPro" id="IPR023299">
    <property type="entry name" value="ATPase_P-typ_cyto_dom_N"/>
</dbReference>
<dbReference type="InterPro" id="IPR023214">
    <property type="entry name" value="HAD_sf"/>
</dbReference>
<keyword evidence="12" id="KW-1278">Translocase</keyword>
<dbReference type="Proteomes" id="UP001153404">
    <property type="component" value="Unassembled WGS sequence"/>
</dbReference>
<dbReference type="EMBL" id="JAPDIA010000007">
    <property type="protein sequence ID" value="MDG0811259.1"/>
    <property type="molecule type" value="Genomic_DNA"/>
</dbReference>
<dbReference type="PROSITE" id="PS01229">
    <property type="entry name" value="COF_2"/>
    <property type="match status" value="1"/>
</dbReference>
<evidence type="ECO:0000256" key="16">
    <source>
        <dbReference type="ARBA" id="ARBA00023136"/>
    </source>
</evidence>
<dbReference type="NCBIfam" id="TIGR01525">
    <property type="entry name" value="ATPase-IB_hvy"/>
    <property type="match status" value="1"/>
</dbReference>
<evidence type="ECO:0000256" key="4">
    <source>
        <dbReference type="ARBA" id="ARBA00022448"/>
    </source>
</evidence>
<keyword evidence="8 18" id="KW-0547">Nucleotide-binding</keyword>
<keyword evidence="4" id="KW-0813">Transport</keyword>
<evidence type="ECO:0000256" key="2">
    <source>
        <dbReference type="ARBA" id="ARBA00006024"/>
    </source>
</evidence>
<keyword evidence="5 18" id="KW-1003">Cell membrane</keyword>
<evidence type="ECO:0000256" key="11">
    <source>
        <dbReference type="ARBA" id="ARBA00022842"/>
    </source>
</evidence>
<reference evidence="19" key="1">
    <citation type="submission" date="2022-10" db="EMBL/GenBank/DDBJ databases">
        <title>Comparative genomic analysis of Cohnella hashimotonis sp. nov., isolated from the International Space Station.</title>
        <authorList>
            <person name="Simpson A."/>
            <person name="Venkateswaran K."/>
        </authorList>
    </citation>
    <scope>NUCLEOTIDE SEQUENCE</scope>
    <source>
        <strain evidence="19">DSM 28161</strain>
    </source>
</reference>
<dbReference type="InterPro" id="IPR036412">
    <property type="entry name" value="HAD-like_sf"/>
</dbReference>
<dbReference type="Pfam" id="PF00702">
    <property type="entry name" value="Hydrolase"/>
    <property type="match status" value="1"/>
</dbReference>
<dbReference type="GO" id="GO:0140581">
    <property type="term" value="F:P-type monovalent copper transporter activity"/>
    <property type="evidence" value="ECO:0007669"/>
    <property type="project" value="UniProtKB-EC"/>
</dbReference>